<sequence length="285" mass="30264">MRHQHAITVGPVRFRIGADWAAPIAALRALYAGYPDEERVPDCTVRLTAPRPWRRLVRPAVTISGDYWLPDTVPLPLAQGLVAAEMGMNLQVALGWRRHLLLHAAALERDGRVLLLAGASGSGKSTLAALLMLAGWRFLGDEFALVGREDGCIHPFPRPASLKNAAIAVVRAAGGVIAAEIPGTPKGRIGYVRPPAAALARMAEPAPPALLLLPRFGAAEAVAAVPPSEAFVRLTQASTNYVALGEAGFVALTRLIAAVPVCAIDYPDSAAALRLVERLWAEARR</sequence>
<proteinExistence type="predicted"/>
<keyword evidence="2" id="KW-1185">Reference proteome</keyword>
<dbReference type="SUPFAM" id="SSF53795">
    <property type="entry name" value="PEP carboxykinase-like"/>
    <property type="match status" value="1"/>
</dbReference>
<dbReference type="GO" id="GO:0016301">
    <property type="term" value="F:kinase activity"/>
    <property type="evidence" value="ECO:0007669"/>
    <property type="project" value="UniProtKB-KW"/>
</dbReference>
<dbReference type="Gene3D" id="3.40.50.300">
    <property type="entry name" value="P-loop containing nucleotide triphosphate hydrolases"/>
    <property type="match status" value="1"/>
</dbReference>
<accession>A0ABY4XB18</accession>
<evidence type="ECO:0000313" key="2">
    <source>
        <dbReference type="Proteomes" id="UP001056937"/>
    </source>
</evidence>
<protein>
    <submittedName>
        <fullName evidence="1">HprK-related kinase A</fullName>
    </submittedName>
</protein>
<dbReference type="EMBL" id="CP084930">
    <property type="protein sequence ID" value="USI74107.1"/>
    <property type="molecule type" value="Genomic_DNA"/>
</dbReference>
<organism evidence="1 2">
    <name type="scientific">Sphingomonas morindae</name>
    <dbReference type="NCBI Taxonomy" id="1541170"/>
    <lineage>
        <taxon>Bacteria</taxon>
        <taxon>Pseudomonadati</taxon>
        <taxon>Pseudomonadota</taxon>
        <taxon>Alphaproteobacteria</taxon>
        <taxon>Sphingomonadales</taxon>
        <taxon>Sphingomonadaceae</taxon>
        <taxon>Sphingomonas</taxon>
    </lineage>
</organism>
<dbReference type="RefSeq" id="WP_252167913.1">
    <property type="nucleotide sequence ID" value="NZ_CP084930.1"/>
</dbReference>
<name>A0ABY4XB18_9SPHN</name>
<keyword evidence="1" id="KW-0418">Kinase</keyword>
<dbReference type="InterPro" id="IPR027417">
    <property type="entry name" value="P-loop_NTPase"/>
</dbReference>
<dbReference type="Proteomes" id="UP001056937">
    <property type="component" value="Chromosome 1"/>
</dbReference>
<evidence type="ECO:0000313" key="1">
    <source>
        <dbReference type="EMBL" id="USI74107.1"/>
    </source>
</evidence>
<dbReference type="InterPro" id="IPR027600">
    <property type="entry name" value="HprK-rel_A"/>
</dbReference>
<dbReference type="NCBIfam" id="TIGR04352">
    <property type="entry name" value="HprK_rel_A"/>
    <property type="match status" value="1"/>
</dbReference>
<keyword evidence="1" id="KW-0808">Transferase</keyword>
<reference evidence="1" key="1">
    <citation type="journal article" date="2022" name="Toxins">
        <title>Genomic Analysis of Sphingopyxis sp. USTB-05 for Biodegrading Cyanobacterial Hepatotoxins.</title>
        <authorList>
            <person name="Liu C."/>
            <person name="Xu Q."/>
            <person name="Zhao Z."/>
            <person name="Zhang H."/>
            <person name="Liu X."/>
            <person name="Yin C."/>
            <person name="Liu Y."/>
            <person name="Yan H."/>
        </authorList>
    </citation>
    <scope>NUCLEOTIDE SEQUENCE</scope>
    <source>
        <strain evidence="1">NBD5</strain>
    </source>
</reference>
<gene>
    <name evidence="1" type="ORF">LHA26_06505</name>
</gene>